<keyword evidence="3" id="KW-1185">Reference proteome</keyword>
<proteinExistence type="predicted"/>
<name>A0A9N8H1R2_9STRA</name>
<accession>A0A9N8H1R2</accession>
<evidence type="ECO:0000313" key="3">
    <source>
        <dbReference type="Proteomes" id="UP001153069"/>
    </source>
</evidence>
<dbReference type="EMBL" id="CAICTM010000006">
    <property type="protein sequence ID" value="CAB9496587.1"/>
    <property type="molecule type" value="Genomic_DNA"/>
</dbReference>
<comment type="caution">
    <text evidence="2">The sequence shown here is derived from an EMBL/GenBank/DDBJ whole genome shotgun (WGS) entry which is preliminary data.</text>
</comment>
<gene>
    <name evidence="2" type="ORF">SEMRO_6_G005580.1</name>
</gene>
<organism evidence="2 3">
    <name type="scientific">Seminavis robusta</name>
    <dbReference type="NCBI Taxonomy" id="568900"/>
    <lineage>
        <taxon>Eukaryota</taxon>
        <taxon>Sar</taxon>
        <taxon>Stramenopiles</taxon>
        <taxon>Ochrophyta</taxon>
        <taxon>Bacillariophyta</taxon>
        <taxon>Bacillariophyceae</taxon>
        <taxon>Bacillariophycidae</taxon>
        <taxon>Naviculales</taxon>
        <taxon>Naviculaceae</taxon>
        <taxon>Seminavis</taxon>
    </lineage>
</organism>
<sequence length="249" mass="27454">MESMNNSNSNGSNNGSGAPTGSVTTEALLSSGLTAELMAQEIFSFLDRKSVLSGIQVSAVENCFQLTSYYCSDHGSKLECQKALREELQKEHPWLTKVDSDSANAAATKEIMECEVCVHVEYDYDRCPFCQEFHHVHDNMNTCDKPACGKMACRSCVDNGIGLEYCDHCHAWSCQDCVPHEFCHACDGIFCFTCRNFVNCPDCGRSLGCEPCCLADDYYLAHDDVLVCQQCGKAHCYFCSCGCVCDTTN</sequence>
<evidence type="ECO:0000313" key="2">
    <source>
        <dbReference type="EMBL" id="CAB9496587.1"/>
    </source>
</evidence>
<feature type="region of interest" description="Disordered" evidence="1">
    <location>
        <begin position="1"/>
        <end position="23"/>
    </location>
</feature>
<evidence type="ECO:0000256" key="1">
    <source>
        <dbReference type="SAM" id="MobiDB-lite"/>
    </source>
</evidence>
<dbReference type="Proteomes" id="UP001153069">
    <property type="component" value="Unassembled WGS sequence"/>
</dbReference>
<dbReference type="AlphaFoldDB" id="A0A9N8H1R2"/>
<feature type="compositionally biased region" description="Low complexity" evidence="1">
    <location>
        <begin position="1"/>
        <end position="17"/>
    </location>
</feature>
<reference evidence="2" key="1">
    <citation type="submission" date="2020-06" db="EMBL/GenBank/DDBJ databases">
        <authorList>
            <consortium name="Plant Systems Biology data submission"/>
        </authorList>
    </citation>
    <scope>NUCLEOTIDE SEQUENCE</scope>
    <source>
        <strain evidence="2">D6</strain>
    </source>
</reference>
<protein>
    <submittedName>
        <fullName evidence="2">Uncharacterized protein</fullName>
    </submittedName>
</protein>